<dbReference type="GO" id="GO:0008270">
    <property type="term" value="F:zinc ion binding"/>
    <property type="evidence" value="ECO:0007669"/>
    <property type="project" value="InterPro"/>
</dbReference>
<name>A0A345NLS2_9MICO</name>
<sequence>MGGMGRFDWTYDEVVLAADLVARNDWGGLRAYNPKVMDLSSLLRSASIHANEGRPENFRSVSSVQRKTFDIATQHPGYHGRPTRGGSHESRVVTEFIEEPERMSALARTIRAQLQAADSLEAVDEPDLEALSAHEGRVLAATHLRRERDPRLRQAKLDAVVAQGLAISCEVCGFDFADRYGGLGDGYIEVHHVLPLHASGPVITRLRDLALLCSNCHRMIHRARPWLTPGELRRVLDRSDIGNPGQARHDRRHG</sequence>
<gene>
    <name evidence="2" type="ORF">DV701_07440</name>
</gene>
<keyword evidence="2" id="KW-0378">Hydrolase</keyword>
<proteinExistence type="predicted"/>
<dbReference type="SMART" id="SM00507">
    <property type="entry name" value="HNHc"/>
    <property type="match status" value="1"/>
</dbReference>
<dbReference type="InterPro" id="IPR002711">
    <property type="entry name" value="HNH"/>
</dbReference>
<dbReference type="GO" id="GO:0004519">
    <property type="term" value="F:endonuclease activity"/>
    <property type="evidence" value="ECO:0007669"/>
    <property type="project" value="UniProtKB-KW"/>
</dbReference>
<organism evidence="2 3">
    <name type="scientific">Ornithinimicrobium avium</name>
    <dbReference type="NCBI Taxonomy" id="2283195"/>
    <lineage>
        <taxon>Bacteria</taxon>
        <taxon>Bacillati</taxon>
        <taxon>Actinomycetota</taxon>
        <taxon>Actinomycetes</taxon>
        <taxon>Micrococcales</taxon>
        <taxon>Ornithinimicrobiaceae</taxon>
        <taxon>Ornithinimicrobium</taxon>
    </lineage>
</organism>
<protein>
    <submittedName>
        <fullName evidence="2">HNH endonuclease</fullName>
    </submittedName>
</protein>
<reference evidence="2 3" key="1">
    <citation type="submission" date="2018-07" db="EMBL/GenBank/DDBJ databases">
        <title>Complete genome sequencing of Ornithinimicrobium sp. AMA3305.</title>
        <authorList>
            <person name="Bae J.-W."/>
        </authorList>
    </citation>
    <scope>NUCLEOTIDE SEQUENCE [LARGE SCALE GENOMIC DNA]</scope>
    <source>
        <strain evidence="2 3">AMA3305</strain>
    </source>
</reference>
<evidence type="ECO:0000259" key="1">
    <source>
        <dbReference type="SMART" id="SM00507"/>
    </source>
</evidence>
<feature type="domain" description="HNH nuclease" evidence="1">
    <location>
        <begin position="156"/>
        <end position="218"/>
    </location>
</feature>
<keyword evidence="3" id="KW-1185">Reference proteome</keyword>
<evidence type="ECO:0000313" key="2">
    <source>
        <dbReference type="EMBL" id="AXH95980.1"/>
    </source>
</evidence>
<dbReference type="CDD" id="cd00085">
    <property type="entry name" value="HNHc"/>
    <property type="match status" value="1"/>
</dbReference>
<dbReference type="Pfam" id="PF01844">
    <property type="entry name" value="HNH"/>
    <property type="match status" value="1"/>
</dbReference>
<accession>A0A345NLS2</accession>
<dbReference type="OrthoDB" id="9802640at2"/>
<evidence type="ECO:0000313" key="3">
    <source>
        <dbReference type="Proteomes" id="UP000253790"/>
    </source>
</evidence>
<dbReference type="EMBL" id="CP031229">
    <property type="protein sequence ID" value="AXH95980.1"/>
    <property type="molecule type" value="Genomic_DNA"/>
</dbReference>
<keyword evidence="2" id="KW-0255">Endonuclease</keyword>
<dbReference type="InterPro" id="IPR003615">
    <property type="entry name" value="HNH_nuc"/>
</dbReference>
<keyword evidence="2" id="KW-0540">Nuclease</keyword>
<dbReference type="Proteomes" id="UP000253790">
    <property type="component" value="Chromosome"/>
</dbReference>
<dbReference type="AlphaFoldDB" id="A0A345NLS2"/>
<dbReference type="KEGG" id="orn:DV701_07440"/>
<dbReference type="GO" id="GO:0003676">
    <property type="term" value="F:nucleic acid binding"/>
    <property type="evidence" value="ECO:0007669"/>
    <property type="project" value="InterPro"/>
</dbReference>